<feature type="transmembrane region" description="Helical" evidence="1">
    <location>
        <begin position="191"/>
        <end position="214"/>
    </location>
</feature>
<feature type="transmembrane region" description="Helical" evidence="1">
    <location>
        <begin position="220"/>
        <end position="246"/>
    </location>
</feature>
<protein>
    <submittedName>
        <fullName evidence="2">Uncharacterized protein</fullName>
    </submittedName>
</protein>
<keyword evidence="1" id="KW-1133">Transmembrane helix</keyword>
<reference evidence="2 3" key="1">
    <citation type="submission" date="2020-01" db="EMBL/GenBank/DDBJ databases">
        <title>Complete genome sequence of Chitinophaga sp. H33E-04 isolated from quinoa roots.</title>
        <authorList>
            <person name="Weon H.-Y."/>
            <person name="Lee S.A."/>
        </authorList>
    </citation>
    <scope>NUCLEOTIDE SEQUENCE [LARGE SCALE GENOMIC DNA]</scope>
    <source>
        <strain evidence="2 3">H33E-04</strain>
    </source>
</reference>
<dbReference type="RefSeq" id="WP_162335451.1">
    <property type="nucleotide sequence ID" value="NZ_CP048113.1"/>
</dbReference>
<evidence type="ECO:0000256" key="1">
    <source>
        <dbReference type="SAM" id="Phobius"/>
    </source>
</evidence>
<accession>A0A6B9ZQG8</accession>
<feature type="transmembrane region" description="Helical" evidence="1">
    <location>
        <begin position="20"/>
        <end position="41"/>
    </location>
</feature>
<dbReference type="KEGG" id="chih:GWR21_30390"/>
<sequence length="328" mass="36946">MSLTKTRWKIESDRIVIYPYRSFFILGGALAVVFAGIIIAFRSIGEQNVIGTLPVASFLFFALALFIMGGFTYILFDRTNNRMKKMLFGIIPVRSIPFDKLQGVNIITSMGSFNFAMFTKANKYGRGINLSSGYGKDTDTNAVAFSNEVIPLIHQFLDAADPLPQEKTEMITDYQYFVSDGGIYTLKSSRIGLCCSGIALLAFGIHESTAFAWIHDVNIIGKLCLTVGAIIFGILLISGAFTKVTFNTGTRMIERKSPIRLGNYQFAFEHFVTFQTVRRTYNGIYSGTEVNIHFYKPGDKKERAMQLSTFRNTRKIERFIQEVKSIMR</sequence>
<dbReference type="Proteomes" id="UP000476411">
    <property type="component" value="Chromosome"/>
</dbReference>
<gene>
    <name evidence="2" type="ORF">GWR21_30390</name>
</gene>
<name>A0A6B9ZQG8_9BACT</name>
<keyword evidence="1" id="KW-0472">Membrane</keyword>
<keyword evidence="1" id="KW-0812">Transmembrane</keyword>
<proteinExistence type="predicted"/>
<evidence type="ECO:0000313" key="3">
    <source>
        <dbReference type="Proteomes" id="UP000476411"/>
    </source>
</evidence>
<dbReference type="EMBL" id="CP048113">
    <property type="protein sequence ID" value="QHS63735.1"/>
    <property type="molecule type" value="Genomic_DNA"/>
</dbReference>
<feature type="transmembrane region" description="Helical" evidence="1">
    <location>
        <begin position="53"/>
        <end position="76"/>
    </location>
</feature>
<organism evidence="2 3">
    <name type="scientific">Chitinophaga agri</name>
    <dbReference type="NCBI Taxonomy" id="2703787"/>
    <lineage>
        <taxon>Bacteria</taxon>
        <taxon>Pseudomonadati</taxon>
        <taxon>Bacteroidota</taxon>
        <taxon>Chitinophagia</taxon>
        <taxon>Chitinophagales</taxon>
        <taxon>Chitinophagaceae</taxon>
        <taxon>Chitinophaga</taxon>
    </lineage>
</organism>
<keyword evidence="3" id="KW-1185">Reference proteome</keyword>
<dbReference type="AlphaFoldDB" id="A0A6B9ZQG8"/>
<evidence type="ECO:0000313" key="2">
    <source>
        <dbReference type="EMBL" id="QHS63735.1"/>
    </source>
</evidence>